<organism evidence="4 5">
    <name type="scientific">Prauserella muralis</name>
    <dbReference type="NCBI Taxonomy" id="588067"/>
    <lineage>
        <taxon>Bacteria</taxon>
        <taxon>Bacillati</taxon>
        <taxon>Actinomycetota</taxon>
        <taxon>Actinomycetes</taxon>
        <taxon>Pseudonocardiales</taxon>
        <taxon>Pseudonocardiaceae</taxon>
        <taxon>Prauserella</taxon>
    </lineage>
</organism>
<proteinExistence type="predicted"/>
<evidence type="ECO:0000313" key="5">
    <source>
        <dbReference type="Proteomes" id="UP000249915"/>
    </source>
</evidence>
<dbReference type="InterPro" id="IPR036388">
    <property type="entry name" value="WH-like_DNA-bd_sf"/>
</dbReference>
<protein>
    <submittedName>
        <fullName evidence="4">PaaX family transcriptional regulator</fullName>
    </submittedName>
</protein>
<dbReference type="PANTHER" id="PTHR30319:SF1">
    <property type="entry name" value="TRANSCRIPTIONAL REPRESSOR PAAX"/>
    <property type="match status" value="1"/>
</dbReference>
<dbReference type="Gene3D" id="3.30.70.2650">
    <property type="match status" value="1"/>
</dbReference>
<dbReference type="Gene3D" id="1.20.58.1460">
    <property type="match status" value="1"/>
</dbReference>
<keyword evidence="5" id="KW-1185">Reference proteome</keyword>
<dbReference type="AlphaFoldDB" id="A0A2V4AM85"/>
<dbReference type="InterPro" id="IPR013225">
    <property type="entry name" value="PaaX_C"/>
</dbReference>
<evidence type="ECO:0000259" key="2">
    <source>
        <dbReference type="Pfam" id="PF08223"/>
    </source>
</evidence>
<evidence type="ECO:0000313" key="4">
    <source>
        <dbReference type="EMBL" id="PXY21337.1"/>
    </source>
</evidence>
<dbReference type="OrthoDB" id="2270427at2"/>
<dbReference type="InterPro" id="IPR012906">
    <property type="entry name" value="PaaX-like_N"/>
</dbReference>
<dbReference type="EMBL" id="MASW01000006">
    <property type="protein sequence ID" value="PXY21337.1"/>
    <property type="molecule type" value="Genomic_DNA"/>
</dbReference>
<reference evidence="4 5" key="1">
    <citation type="submission" date="2016-07" db="EMBL/GenBank/DDBJ databases">
        <title>Draft genome sequence of Prauserella muralis DSM 45305, isolated from a mould-covered wall in an indoor environment.</title>
        <authorList>
            <person name="Ruckert C."/>
            <person name="Albersmeier A."/>
            <person name="Jiang C.-L."/>
            <person name="Jiang Y."/>
            <person name="Kalinowski J."/>
            <person name="Schneider O."/>
            <person name="Winkler A."/>
            <person name="Zotchev S.B."/>
        </authorList>
    </citation>
    <scope>NUCLEOTIDE SEQUENCE [LARGE SCALE GENOMIC DNA]</scope>
    <source>
        <strain evidence="4 5">DSM 45305</strain>
    </source>
</reference>
<dbReference type="PANTHER" id="PTHR30319">
    <property type="entry name" value="PHENYLACETIC ACID REGULATOR-RELATED TRANSCRIPTIONAL REPRESSOR"/>
    <property type="match status" value="1"/>
</dbReference>
<evidence type="ECO:0000259" key="3">
    <source>
        <dbReference type="Pfam" id="PF20803"/>
    </source>
</evidence>
<dbReference type="GO" id="GO:0006351">
    <property type="term" value="P:DNA-templated transcription"/>
    <property type="evidence" value="ECO:0007669"/>
    <property type="project" value="TreeGrafter"/>
</dbReference>
<dbReference type="InterPro" id="IPR048846">
    <property type="entry name" value="PaaX-like_central"/>
</dbReference>
<dbReference type="RefSeq" id="WP_112284577.1">
    <property type="nucleotide sequence ID" value="NZ_MASW01000006.1"/>
</dbReference>
<evidence type="ECO:0000259" key="1">
    <source>
        <dbReference type="Pfam" id="PF07848"/>
    </source>
</evidence>
<comment type="caution">
    <text evidence="4">The sequence shown here is derived from an EMBL/GenBank/DDBJ whole genome shotgun (WGS) entry which is preliminary data.</text>
</comment>
<dbReference type="Proteomes" id="UP000249915">
    <property type="component" value="Unassembled WGS sequence"/>
</dbReference>
<dbReference type="Gene3D" id="1.10.10.10">
    <property type="entry name" value="Winged helix-like DNA-binding domain superfamily/Winged helix DNA-binding domain"/>
    <property type="match status" value="1"/>
</dbReference>
<dbReference type="Pfam" id="PF20803">
    <property type="entry name" value="PaaX_M"/>
    <property type="match status" value="1"/>
</dbReference>
<sequence>MTSTPPARRQGGVRPQEVLRSLLGDFWYWREECIPSAALVDLLAEFGITPAGARTAMRRQAARGLLIVERRGRTTAYGIPPRSVAVIVENIHRMLTFGASAPEWDGMWTVVTFSVPEQDRGLRTALRARLRVLGFAALYDGVWVSPHDQAATASRMLNELGLLTATVLRSTEVRHDPRARGLHEAFDLNPLARDYRDFADRYEPTLEQANAGRIGPADALRIRTVMGAEWRALVRSDPDLPAGLLPPDWERPRAQRLFVDIYDRLGPVAELRFRQLLARTDPELAELATRHDLESITRQMRSLGARPQGDTPFERATEAHRLSEAEAANHTRSVRHRS</sequence>
<feature type="domain" description="Transcriptional repressor PaaX-like C-terminal" evidence="2">
    <location>
        <begin position="186"/>
        <end position="270"/>
    </location>
</feature>
<dbReference type="Pfam" id="PF08223">
    <property type="entry name" value="PaaX_C"/>
    <property type="match status" value="1"/>
</dbReference>
<dbReference type="Pfam" id="PF07848">
    <property type="entry name" value="PaaX"/>
    <property type="match status" value="1"/>
</dbReference>
<feature type="domain" description="Transcriptional repressor PaaX-like N-terminal" evidence="1">
    <location>
        <begin position="18"/>
        <end position="77"/>
    </location>
</feature>
<feature type="domain" description="Transcriptional repressor PaaX-like central Cas2-like" evidence="3">
    <location>
        <begin position="102"/>
        <end position="176"/>
    </location>
</feature>
<name>A0A2V4AM85_9PSEU</name>
<accession>A0A2V4AM85</accession>
<gene>
    <name evidence="4" type="ORF">BAY60_28265</name>
</gene>